<evidence type="ECO:0000313" key="7">
    <source>
        <dbReference type="EMBL" id="NLR94357.1"/>
    </source>
</evidence>
<accession>A0A7X8SQH6</accession>
<dbReference type="InterPro" id="IPR051198">
    <property type="entry name" value="BchE-like"/>
</dbReference>
<dbReference type="SMART" id="SM00729">
    <property type="entry name" value="Elp3"/>
    <property type="match status" value="1"/>
</dbReference>
<dbReference type="SUPFAM" id="SSF102114">
    <property type="entry name" value="Radical SAM enzymes"/>
    <property type="match status" value="1"/>
</dbReference>
<evidence type="ECO:0000256" key="5">
    <source>
        <dbReference type="ARBA" id="ARBA00023014"/>
    </source>
</evidence>
<protein>
    <submittedName>
        <fullName evidence="7">Radical SAM protein</fullName>
    </submittedName>
</protein>
<keyword evidence="5" id="KW-0411">Iron-sulfur</keyword>
<dbReference type="PANTHER" id="PTHR43409:SF4">
    <property type="entry name" value="RADICAL SAM SUPERFAMILY PROTEIN"/>
    <property type="match status" value="1"/>
</dbReference>
<dbReference type="CDD" id="cd01335">
    <property type="entry name" value="Radical_SAM"/>
    <property type="match status" value="1"/>
</dbReference>
<gene>
    <name evidence="7" type="ORF">HGP29_24345</name>
</gene>
<comment type="caution">
    <text evidence="7">The sequence shown here is derived from an EMBL/GenBank/DDBJ whole genome shotgun (WGS) entry which is preliminary data.</text>
</comment>
<dbReference type="RefSeq" id="WP_168885068.1">
    <property type="nucleotide sequence ID" value="NZ_JABAIL010000011.1"/>
</dbReference>
<dbReference type="InterPro" id="IPR013785">
    <property type="entry name" value="Aldolase_TIM"/>
</dbReference>
<evidence type="ECO:0000256" key="4">
    <source>
        <dbReference type="ARBA" id="ARBA00023004"/>
    </source>
</evidence>
<dbReference type="Pfam" id="PF04055">
    <property type="entry name" value="Radical_SAM"/>
    <property type="match status" value="1"/>
</dbReference>
<dbReference type="PANTHER" id="PTHR43409">
    <property type="entry name" value="ANAEROBIC MAGNESIUM-PROTOPORPHYRIN IX MONOMETHYL ESTER CYCLASE-RELATED"/>
    <property type="match status" value="1"/>
</dbReference>
<evidence type="ECO:0000259" key="6">
    <source>
        <dbReference type="PROSITE" id="PS51918"/>
    </source>
</evidence>
<dbReference type="SFLD" id="SFLDS00029">
    <property type="entry name" value="Radical_SAM"/>
    <property type="match status" value="1"/>
</dbReference>
<organism evidence="7 8">
    <name type="scientific">Flammeovirga agarivorans</name>
    <dbReference type="NCBI Taxonomy" id="2726742"/>
    <lineage>
        <taxon>Bacteria</taxon>
        <taxon>Pseudomonadati</taxon>
        <taxon>Bacteroidota</taxon>
        <taxon>Cytophagia</taxon>
        <taxon>Cytophagales</taxon>
        <taxon>Flammeovirgaceae</taxon>
        <taxon>Flammeovirga</taxon>
    </lineage>
</organism>
<dbReference type="SFLD" id="SFLDG01082">
    <property type="entry name" value="B12-binding_domain_containing"/>
    <property type="match status" value="1"/>
</dbReference>
<dbReference type="GO" id="GO:0046872">
    <property type="term" value="F:metal ion binding"/>
    <property type="evidence" value="ECO:0007669"/>
    <property type="project" value="UniProtKB-KW"/>
</dbReference>
<evidence type="ECO:0000256" key="1">
    <source>
        <dbReference type="ARBA" id="ARBA00001966"/>
    </source>
</evidence>
<feature type="domain" description="Radical SAM core" evidence="6">
    <location>
        <begin position="11"/>
        <end position="241"/>
    </location>
</feature>
<keyword evidence="4" id="KW-0408">Iron</keyword>
<dbReference type="GO" id="GO:0003824">
    <property type="term" value="F:catalytic activity"/>
    <property type="evidence" value="ECO:0007669"/>
    <property type="project" value="InterPro"/>
</dbReference>
<dbReference type="AlphaFoldDB" id="A0A7X8SQH6"/>
<evidence type="ECO:0000256" key="2">
    <source>
        <dbReference type="ARBA" id="ARBA00022691"/>
    </source>
</evidence>
<reference evidence="7 8" key="1">
    <citation type="submission" date="2020-04" db="EMBL/GenBank/DDBJ databases">
        <title>Flammeovirga sp. SR4, a novel species isolated from seawater.</title>
        <authorList>
            <person name="Wang X."/>
        </authorList>
    </citation>
    <scope>NUCLEOTIDE SEQUENCE [LARGE SCALE GENOMIC DNA]</scope>
    <source>
        <strain evidence="7 8">SR4</strain>
    </source>
</reference>
<name>A0A7X8SQH6_9BACT</name>
<dbReference type="GO" id="GO:0051536">
    <property type="term" value="F:iron-sulfur cluster binding"/>
    <property type="evidence" value="ECO:0007669"/>
    <property type="project" value="UniProtKB-KW"/>
</dbReference>
<evidence type="ECO:0000313" key="8">
    <source>
        <dbReference type="Proteomes" id="UP000585050"/>
    </source>
</evidence>
<keyword evidence="8" id="KW-1185">Reference proteome</keyword>
<sequence>MNYTGPVYRPPYEGNTLLLQVTVGCAHNDCSFCTMYRDVKFSVAKTEDIESDLQEAQRLYPHVKRIFLVNGDAFVLSAKRLKAIAERIHHYLPEVEVITMYASINNIMHKTDEELKELAEIGIGDLWIGVETGLEDALDYMNKGATLADTEEQLERLNKAGMTFFYGFMFGAAGKGRGRENAEANARLINKVKPLGIVPTTLNANEGTKLSFDVMNGDYEMATEKEVLEEQIKTIELIETATYYMGIHAINSVSFDAKLPQDKNAAINKLNYVLNTTDAARLNSVPVRHRI</sequence>
<proteinExistence type="predicted"/>
<keyword evidence="2" id="KW-0949">S-adenosyl-L-methionine</keyword>
<dbReference type="PROSITE" id="PS51918">
    <property type="entry name" value="RADICAL_SAM"/>
    <property type="match status" value="1"/>
</dbReference>
<dbReference type="SFLD" id="SFLDG01095">
    <property type="entry name" value="Uncharacterised_Radical_SAM_Su"/>
    <property type="match status" value="1"/>
</dbReference>
<dbReference type="EMBL" id="JABAIL010000011">
    <property type="protein sequence ID" value="NLR94357.1"/>
    <property type="molecule type" value="Genomic_DNA"/>
</dbReference>
<dbReference type="Gene3D" id="3.20.20.70">
    <property type="entry name" value="Aldolase class I"/>
    <property type="match status" value="1"/>
</dbReference>
<dbReference type="InterPro" id="IPR006638">
    <property type="entry name" value="Elp3/MiaA/NifB-like_rSAM"/>
</dbReference>
<dbReference type="InterPro" id="IPR058240">
    <property type="entry name" value="rSAM_sf"/>
</dbReference>
<evidence type="ECO:0000256" key="3">
    <source>
        <dbReference type="ARBA" id="ARBA00022723"/>
    </source>
</evidence>
<comment type="cofactor">
    <cofactor evidence="1">
        <name>[4Fe-4S] cluster</name>
        <dbReference type="ChEBI" id="CHEBI:49883"/>
    </cofactor>
</comment>
<dbReference type="Proteomes" id="UP000585050">
    <property type="component" value="Unassembled WGS sequence"/>
</dbReference>
<dbReference type="InterPro" id="IPR007197">
    <property type="entry name" value="rSAM"/>
</dbReference>
<keyword evidence="3" id="KW-0479">Metal-binding</keyword>